<dbReference type="AlphaFoldDB" id="A0A2S1LD96"/>
<feature type="domain" description="Zeta toxin" evidence="3">
    <location>
        <begin position="5"/>
        <end position="159"/>
    </location>
</feature>
<dbReference type="KEGG" id="ffa:FFWV33_09365"/>
<proteinExistence type="predicted"/>
<dbReference type="GO" id="GO:0005524">
    <property type="term" value="F:ATP binding"/>
    <property type="evidence" value="ECO:0007669"/>
    <property type="project" value="UniProtKB-KW"/>
</dbReference>
<dbReference type="PANTHER" id="PTHR39206:SF1">
    <property type="entry name" value="SLL8004 PROTEIN"/>
    <property type="match status" value="1"/>
</dbReference>
<dbReference type="PANTHER" id="PTHR39206">
    <property type="entry name" value="SLL8004 PROTEIN"/>
    <property type="match status" value="1"/>
</dbReference>
<protein>
    <submittedName>
        <fullName evidence="4">Zeta toxin</fullName>
    </submittedName>
</protein>
<evidence type="ECO:0000313" key="5">
    <source>
        <dbReference type="Proteomes" id="UP000244527"/>
    </source>
</evidence>
<keyword evidence="2" id="KW-0067">ATP-binding</keyword>
<evidence type="ECO:0000256" key="2">
    <source>
        <dbReference type="ARBA" id="ARBA00022840"/>
    </source>
</evidence>
<keyword evidence="1" id="KW-0547">Nucleotide-binding</keyword>
<reference evidence="4 5" key="1">
    <citation type="submission" date="2017-04" db="EMBL/GenBank/DDBJ databases">
        <title>Compelte genome sequence of WV33.</title>
        <authorList>
            <person name="Lee P.C."/>
        </authorList>
    </citation>
    <scope>NUCLEOTIDE SEQUENCE [LARGE SCALE GENOMIC DNA]</scope>
    <source>
        <strain evidence="4 5">WV33</strain>
    </source>
</reference>
<name>A0A2S1LD96_9FLAO</name>
<dbReference type="GO" id="GO:0016301">
    <property type="term" value="F:kinase activity"/>
    <property type="evidence" value="ECO:0007669"/>
    <property type="project" value="InterPro"/>
</dbReference>
<dbReference type="EMBL" id="CP020918">
    <property type="protein sequence ID" value="AWG21733.1"/>
    <property type="molecule type" value="Genomic_DNA"/>
</dbReference>
<gene>
    <name evidence="4" type="ORF">FFWV33_09365</name>
</gene>
<evidence type="ECO:0000259" key="3">
    <source>
        <dbReference type="Pfam" id="PF06414"/>
    </source>
</evidence>
<accession>A0A2S1LD96</accession>
<dbReference type="Proteomes" id="UP000244527">
    <property type="component" value="Chromosome"/>
</dbReference>
<dbReference type="Gene3D" id="3.40.50.300">
    <property type="entry name" value="P-loop containing nucleotide triphosphate hydrolases"/>
    <property type="match status" value="1"/>
</dbReference>
<dbReference type="SUPFAM" id="SSF52540">
    <property type="entry name" value="P-loop containing nucleoside triphosphate hydrolases"/>
    <property type="match status" value="1"/>
</dbReference>
<evidence type="ECO:0000256" key="1">
    <source>
        <dbReference type="ARBA" id="ARBA00022741"/>
    </source>
</evidence>
<keyword evidence="5" id="KW-1185">Reference proteome</keyword>
<dbReference type="RefSeq" id="WP_108740670.1">
    <property type="nucleotide sequence ID" value="NZ_CP020918.1"/>
</dbReference>
<dbReference type="Pfam" id="PF06414">
    <property type="entry name" value="Zeta_toxin"/>
    <property type="match status" value="1"/>
</dbReference>
<dbReference type="OrthoDB" id="9791543at2"/>
<dbReference type="InterPro" id="IPR027417">
    <property type="entry name" value="P-loop_NTPase"/>
</dbReference>
<sequence>MKNNLYIIAGCNGAGKTTASFTILPEILNCKEFVNADEIAKGLSPFQPEKVSFESGRIMLNRINELLENNENFAFETTLATKSYKAKIAIAKKNNYNVTLLFFWLQNVDLAIERVKTRVKEGGHNIETDVIKRRYINGIKNLFEIYLPIADEVLIFDNSEGFHELIAQKTLNSEIDITSKNKFDSLKKYYYENI</sequence>
<organism evidence="4 5">
    <name type="scientific">Flavobacterium faecale</name>
    <dbReference type="NCBI Taxonomy" id="1355330"/>
    <lineage>
        <taxon>Bacteria</taxon>
        <taxon>Pseudomonadati</taxon>
        <taxon>Bacteroidota</taxon>
        <taxon>Flavobacteriia</taxon>
        <taxon>Flavobacteriales</taxon>
        <taxon>Flavobacteriaceae</taxon>
        <taxon>Flavobacterium</taxon>
    </lineage>
</organism>
<dbReference type="InterPro" id="IPR010488">
    <property type="entry name" value="Zeta_toxin_domain"/>
</dbReference>
<evidence type="ECO:0000313" key="4">
    <source>
        <dbReference type="EMBL" id="AWG21733.1"/>
    </source>
</evidence>